<dbReference type="AlphaFoldDB" id="A0A1I8AKZ2"/>
<evidence type="ECO:0000313" key="1">
    <source>
        <dbReference type="Proteomes" id="UP000095287"/>
    </source>
</evidence>
<protein>
    <submittedName>
        <fullName evidence="2">F-box domain-containing protein</fullName>
    </submittedName>
</protein>
<name>A0A1I8AKZ2_9BILA</name>
<proteinExistence type="predicted"/>
<dbReference type="WBParaSite" id="L893_g6529.t1">
    <property type="protein sequence ID" value="L893_g6529.t1"/>
    <property type="gene ID" value="L893_g6529"/>
</dbReference>
<keyword evidence="1" id="KW-1185">Reference proteome</keyword>
<evidence type="ECO:0000313" key="2">
    <source>
        <dbReference type="WBParaSite" id="L893_g6529.t1"/>
    </source>
</evidence>
<reference evidence="2" key="1">
    <citation type="submission" date="2016-11" db="UniProtKB">
        <authorList>
            <consortium name="WormBaseParasite"/>
        </authorList>
    </citation>
    <scope>IDENTIFICATION</scope>
</reference>
<organism evidence="1 2">
    <name type="scientific">Steinernema glaseri</name>
    <dbReference type="NCBI Taxonomy" id="37863"/>
    <lineage>
        <taxon>Eukaryota</taxon>
        <taxon>Metazoa</taxon>
        <taxon>Ecdysozoa</taxon>
        <taxon>Nematoda</taxon>
        <taxon>Chromadorea</taxon>
        <taxon>Rhabditida</taxon>
        <taxon>Tylenchina</taxon>
        <taxon>Panagrolaimomorpha</taxon>
        <taxon>Strongyloidoidea</taxon>
        <taxon>Steinernematidae</taxon>
        <taxon>Steinernema</taxon>
    </lineage>
</organism>
<sequence length="213" mass="24678">MDAVPYTFIDSVLHCLSSLSLDHVRQTNAWPWKCQAEVHCSKRTEDCLVIQLKSLDCQTYLRCSSSTGLPRDYLEVPKERLDYLRIRVVSILQNESGLQRLWLQGRRRSDAGTEVLMWHLNHNELLRVVTLHHVDQELMDLQQKNTITWEINVSDGLDKFVEAWENNCRPRSYRIQGFADDFAKALKSDAFFRGFGGLILTHPTAEATIIFLE</sequence>
<dbReference type="Proteomes" id="UP000095287">
    <property type="component" value="Unplaced"/>
</dbReference>
<accession>A0A1I8AKZ2</accession>